<organism evidence="3">
    <name type="scientific">Anaerolinea thermolimosa</name>
    <dbReference type="NCBI Taxonomy" id="229919"/>
    <lineage>
        <taxon>Bacteria</taxon>
        <taxon>Bacillati</taxon>
        <taxon>Chloroflexota</taxon>
        <taxon>Anaerolineae</taxon>
        <taxon>Anaerolineales</taxon>
        <taxon>Anaerolineaceae</taxon>
        <taxon>Anaerolinea</taxon>
    </lineage>
</organism>
<keyword evidence="1" id="KW-0812">Transmembrane</keyword>
<dbReference type="AlphaFoldDB" id="A0A7C4KID8"/>
<accession>A0A7C4KID8</accession>
<evidence type="ECO:0000313" key="3">
    <source>
        <dbReference type="EMBL" id="HGS21973.1"/>
    </source>
</evidence>
<dbReference type="Pfam" id="PF13485">
    <property type="entry name" value="Peptidase_MA_2"/>
    <property type="match status" value="1"/>
</dbReference>
<evidence type="ECO:0000259" key="2">
    <source>
        <dbReference type="Pfam" id="PF13485"/>
    </source>
</evidence>
<protein>
    <recommendedName>
        <fullName evidence="2">Peptidase MA-like domain-containing protein</fullName>
    </recommendedName>
</protein>
<name>A0A7C4KID8_9CHLR</name>
<sequence length="407" mass="45717">MGGNFRSTIFWIMLLSLSLSPAGYHGVLAQAEVPFTEVSTVIDFGSSITFQASLQLDAAPQEAYLILQPEGQETETIALPPGDGKIILYTLDLNQHPLRAFSQVSYSYRLRLSDGRVINSPSYHFDYSDTRFQWMQLENPSFQIFWYDRDLVFGQLVANTAQAGFQSSNNLLPLQVKQKVRIYIYNSPADMKATRTGSQPWVTGQAAPDLGVIVLTIPKGPEERLELERQLPHELMHILIYQLVGEKISNLPAWLVEGLASNAEPYANPEYERVLLKSAAEGKLIPIEALCSGFPQDASSAFLAYAESASFVRFLYRTYGSSALRWLIERYNNGVGCSEGIETALNKPLSQLEYRWKQEELRLNTDHLIFQNLLPFILLIGILFSAISVTILAASKHFHRTSVVEEK</sequence>
<feature type="domain" description="Peptidase MA-like" evidence="2">
    <location>
        <begin position="161"/>
        <end position="358"/>
    </location>
</feature>
<comment type="caution">
    <text evidence="3">The sequence shown here is derived from an EMBL/GenBank/DDBJ whole genome shotgun (WGS) entry which is preliminary data.</text>
</comment>
<proteinExistence type="predicted"/>
<reference evidence="3" key="1">
    <citation type="journal article" date="2020" name="mSystems">
        <title>Genome- and Community-Level Interaction Insights into Carbon Utilization and Element Cycling Functions of Hydrothermarchaeota in Hydrothermal Sediment.</title>
        <authorList>
            <person name="Zhou Z."/>
            <person name="Liu Y."/>
            <person name="Xu W."/>
            <person name="Pan J."/>
            <person name="Luo Z.H."/>
            <person name="Li M."/>
        </authorList>
    </citation>
    <scope>NUCLEOTIDE SEQUENCE [LARGE SCALE GENOMIC DNA]</scope>
    <source>
        <strain evidence="3">SpSt-573</strain>
    </source>
</reference>
<evidence type="ECO:0000256" key="1">
    <source>
        <dbReference type="SAM" id="Phobius"/>
    </source>
</evidence>
<dbReference type="EMBL" id="DSYK01000436">
    <property type="protein sequence ID" value="HGS21973.1"/>
    <property type="molecule type" value="Genomic_DNA"/>
</dbReference>
<dbReference type="InterPro" id="IPR039568">
    <property type="entry name" value="Peptidase_MA-like_dom"/>
</dbReference>
<keyword evidence="1" id="KW-1133">Transmembrane helix</keyword>
<gene>
    <name evidence="3" type="ORF">ENT37_08900</name>
</gene>
<feature type="transmembrane region" description="Helical" evidence="1">
    <location>
        <begin position="373"/>
        <end position="394"/>
    </location>
</feature>
<keyword evidence="1" id="KW-0472">Membrane</keyword>